<dbReference type="CDD" id="cd04044">
    <property type="entry name" value="C2A_Tricalbin-like"/>
    <property type="match status" value="1"/>
</dbReference>
<dbReference type="InterPro" id="IPR000008">
    <property type="entry name" value="C2_dom"/>
</dbReference>
<keyword evidence="9" id="KW-0446">Lipid-binding</keyword>
<dbReference type="Gene3D" id="2.60.40.150">
    <property type="entry name" value="C2 domain"/>
    <property type="match status" value="4"/>
</dbReference>
<feature type="compositionally biased region" description="Polar residues" evidence="11">
    <location>
        <begin position="136"/>
        <end position="147"/>
    </location>
</feature>
<evidence type="ECO:0000259" key="14">
    <source>
        <dbReference type="PROSITE" id="PS51847"/>
    </source>
</evidence>
<evidence type="ECO:0000256" key="1">
    <source>
        <dbReference type="ARBA" id="ARBA00004586"/>
    </source>
</evidence>
<feature type="compositionally biased region" description="Polar residues" evidence="11">
    <location>
        <begin position="154"/>
        <end position="196"/>
    </location>
</feature>
<dbReference type="GO" id="GO:0071944">
    <property type="term" value="C:cell periphery"/>
    <property type="evidence" value="ECO:0007669"/>
    <property type="project" value="UniProtKB-ARBA"/>
</dbReference>
<evidence type="ECO:0000256" key="12">
    <source>
        <dbReference type="SAM" id="Phobius"/>
    </source>
</evidence>
<feature type="compositionally biased region" description="Acidic residues" evidence="11">
    <location>
        <begin position="1003"/>
        <end position="1013"/>
    </location>
</feature>
<proteinExistence type="predicted"/>
<feature type="compositionally biased region" description="Low complexity" evidence="11">
    <location>
        <begin position="122"/>
        <end position="135"/>
    </location>
</feature>
<keyword evidence="3" id="KW-0597">Phosphoprotein</keyword>
<dbReference type="GO" id="GO:0006869">
    <property type="term" value="P:lipid transport"/>
    <property type="evidence" value="ECO:0007669"/>
    <property type="project" value="UniProtKB-KW"/>
</dbReference>
<feature type="compositionally biased region" description="Polar residues" evidence="11">
    <location>
        <begin position="108"/>
        <end position="119"/>
    </location>
</feature>
<evidence type="ECO:0000313" key="15">
    <source>
        <dbReference type="EMBL" id="KAI5955493.1"/>
    </source>
</evidence>
<feature type="domain" description="SMP-LTD" evidence="14">
    <location>
        <begin position="338"/>
        <end position="540"/>
    </location>
</feature>
<reference evidence="15 16" key="1">
    <citation type="journal article" date="2022" name="DNA Res.">
        <title>Genome analysis of five recently described species of the CUG-Ser clade uncovers Candida theae as a new hybrid lineage with pathogenic potential in the Candida parapsilosis species complex.</title>
        <authorList>
            <person name="Mixao V."/>
            <person name="Del Olmo V."/>
            <person name="Hegedusova E."/>
            <person name="Saus E."/>
            <person name="Pryszcz L."/>
            <person name="Cillingova A."/>
            <person name="Nosek J."/>
            <person name="Gabaldon T."/>
        </authorList>
    </citation>
    <scope>NUCLEOTIDE SEQUENCE [LARGE SCALE GENOMIC DNA]</scope>
    <source>
        <strain evidence="15 16">CBS 12239</strain>
    </source>
</reference>
<dbReference type="CDD" id="cd04040">
    <property type="entry name" value="C2D_Tricalbin-like"/>
    <property type="match status" value="1"/>
</dbReference>
<feature type="compositionally biased region" description="Low complexity" evidence="11">
    <location>
        <begin position="45"/>
        <end position="70"/>
    </location>
</feature>
<evidence type="ECO:0000256" key="5">
    <source>
        <dbReference type="ARBA" id="ARBA00022737"/>
    </source>
</evidence>
<evidence type="ECO:0000259" key="13">
    <source>
        <dbReference type="PROSITE" id="PS50004"/>
    </source>
</evidence>
<dbReference type="GO" id="GO:0008289">
    <property type="term" value="F:lipid binding"/>
    <property type="evidence" value="ECO:0007669"/>
    <property type="project" value="UniProtKB-KW"/>
</dbReference>
<evidence type="ECO:0000256" key="7">
    <source>
        <dbReference type="ARBA" id="ARBA00022989"/>
    </source>
</evidence>
<dbReference type="CDD" id="cd04052">
    <property type="entry name" value="C2B_Tricalbin-like"/>
    <property type="match status" value="1"/>
</dbReference>
<dbReference type="RefSeq" id="XP_051607836.1">
    <property type="nucleotide sequence ID" value="XM_051753064.1"/>
</dbReference>
<name>A0AAD5BCP3_9ASCO</name>
<dbReference type="PANTHER" id="PTHR46980">
    <property type="entry name" value="TRICALBIN-1-RELATED"/>
    <property type="match status" value="1"/>
</dbReference>
<evidence type="ECO:0000256" key="2">
    <source>
        <dbReference type="ARBA" id="ARBA00022448"/>
    </source>
</evidence>
<feature type="domain" description="C2" evidence="13">
    <location>
        <begin position="794"/>
        <end position="922"/>
    </location>
</feature>
<dbReference type="InterPro" id="IPR017147">
    <property type="entry name" value="Tricalbin"/>
</dbReference>
<dbReference type="InterPro" id="IPR031468">
    <property type="entry name" value="SMP_LBD"/>
</dbReference>
<keyword evidence="16" id="KW-1185">Reference proteome</keyword>
<feature type="region of interest" description="Disordered" evidence="11">
    <location>
        <begin position="965"/>
        <end position="1013"/>
    </location>
</feature>
<keyword evidence="5" id="KW-0677">Repeat</keyword>
<dbReference type="SMART" id="SM00239">
    <property type="entry name" value="C2"/>
    <property type="match status" value="4"/>
</dbReference>
<keyword evidence="2" id="KW-0813">Transport</keyword>
<dbReference type="CDD" id="cd04045">
    <property type="entry name" value="C2C_Tricalbin-like"/>
    <property type="match status" value="1"/>
</dbReference>
<comment type="caution">
    <text evidence="15">The sequence shown here is derived from an EMBL/GenBank/DDBJ whole genome shotgun (WGS) entry which is preliminary data.</text>
</comment>
<sequence>MDVTAAPATGAASNPNDLISPPKQVSVDQAPSPKEALQPEESKSSTHSSSNNQRSNHRGQNGPQGQYNPQKKSVGPPPSLPPPNIPLDEKHQPQAGANHNFNGAPYNAPQNSNQRQPYQNGAPPAAAQRQQQTPTSNGSPVNSNYQQPPALAKDNTSVRPVASASNESSGGKSTGRSTVEKQTTSDTTGETSQLSAYKQAKNGGLTPSEDFDMKNVKGKPPPRKPVDPTFRGWKEVGGFEADDALTAADETVDLLSRGSVFDQYLPAVAYGDWYHNAGFLIVGGLLSWIIGWFRFSVAPLFFVMVVFAVLYRASVKKYRGVLREQAQREFSVKTIEDDYETMDWCNYFLEKFWYYLEPSISQIVCDQANPILAGLPIPSFVTSVWLDSFTLGTKPPRIDCVKTLIGTAPDVVVMDWGFSFTPNANVDANNKQLKNNVNETIVVKATVFGVTIPVTVADVSFKGMARIRLRLMSSFPHVETVNVSMIEPPQFDFNTKLLGEASWWWEVLAFPGLYPFINEMVKKYVGPIVFNPMSFQLNVQQLLAGNALDSAIGVLTIRVDSARGLKGFKYLGNTLDPYLTFGFLNKVLAKTKVIDDTSQPVWNETLYVPVSSLSEPLTISVIDYNDIRKDRQVGAVQFDLETLVDNPHQEHLTAAFLRNNKPVGELLFGMTYQPVLQAVKQADGATTPPPDLNTGVARIEIPEARNLKGGDKGATTSVQLIIDGKSVLESPVQKNNNNPAWGAVTEQIIFNRAKTKAKLILKDKNGKPVGQIVKSLNELIDATQVEQTWFPLSKGGEVRISTNWKPVELEGAGGAGGYTPPIGVVRVAIDNAEDLRNLEHIGKVDPYARILVNGFEKARTAAVESSLDPTWNEIHYVTVSSPNQKLTIEAMDVEAHSPDRTLGSFDIRMNEFIQKDEKGLYVEHVDKKKRTSKLVSKKGPKGSITYTISFYPALPVMTLQDYKEEEEEKKEAEKKKKEREEEKKTNKNPSGLEDANQEKQVSPEEDIDDEEVDDDNFGQKLKLSVNQLIEYKSGILVFEILEGNVSKSDTFLQVFSGNHGYPDYISRELKKNKSKLEMTGDTTITELDWAETCFRLVKDEDDNRLDKCIAEANIPTLQLIKNGVDNPMTIDLEGNGHASFKMQFSWIPLIYASGVPPQDSKDNSGILYVKVKSAAGIPSSDSNGKSDPYMKVYLNTEKSAFTKTKTVKRTLDPTWNHKGEVEVANLYDSTLRFDLYDWDAVDADDYLGTGYVELGSYDMKEGPVEVEIPLQGEQGDPAGMAYAELSFEPKFVLNVKPKSQSTVGTVGNVGVGVGKGVGKGVGVLGKGVGKGLGGGFKGIRKGLHLGGGSSE</sequence>
<dbReference type="InterPro" id="IPR037756">
    <property type="entry name" value="C2D_Tricalbin"/>
</dbReference>
<dbReference type="InterPro" id="IPR037762">
    <property type="entry name" value="C2C_Tricalbin"/>
</dbReference>
<dbReference type="GeneID" id="76151683"/>
<dbReference type="CDD" id="cd21678">
    <property type="entry name" value="SMP_TCB"/>
    <property type="match status" value="1"/>
</dbReference>
<evidence type="ECO:0000256" key="10">
    <source>
        <dbReference type="ARBA" id="ARBA00023136"/>
    </source>
</evidence>
<protein>
    <submittedName>
        <fullName evidence="15">TCB1</fullName>
    </submittedName>
</protein>
<evidence type="ECO:0000313" key="16">
    <source>
        <dbReference type="Proteomes" id="UP001204833"/>
    </source>
</evidence>
<feature type="domain" description="C2" evidence="13">
    <location>
        <begin position="1152"/>
        <end position="1268"/>
    </location>
</feature>
<organism evidence="15 16">
    <name type="scientific">Candida theae</name>
    <dbReference type="NCBI Taxonomy" id="1198502"/>
    <lineage>
        <taxon>Eukaryota</taxon>
        <taxon>Fungi</taxon>
        <taxon>Dikarya</taxon>
        <taxon>Ascomycota</taxon>
        <taxon>Saccharomycotina</taxon>
        <taxon>Pichiomycetes</taxon>
        <taxon>Debaryomycetaceae</taxon>
        <taxon>Candida/Lodderomyces clade</taxon>
        <taxon>Candida</taxon>
    </lineage>
</organism>
<evidence type="ECO:0000256" key="3">
    <source>
        <dbReference type="ARBA" id="ARBA00022553"/>
    </source>
</evidence>
<dbReference type="InterPro" id="IPR037765">
    <property type="entry name" value="C2B_Tricalbin"/>
</dbReference>
<keyword evidence="10 12" id="KW-0472">Membrane</keyword>
<dbReference type="InterPro" id="IPR037761">
    <property type="entry name" value="C2A_Tricalbin"/>
</dbReference>
<keyword evidence="7 12" id="KW-1133">Transmembrane helix</keyword>
<gene>
    <name evidence="15" type="ORF">KGF57_003625</name>
</gene>
<dbReference type="PROSITE" id="PS51847">
    <property type="entry name" value="SMP"/>
    <property type="match status" value="1"/>
</dbReference>
<dbReference type="Proteomes" id="UP001204833">
    <property type="component" value="Unassembled WGS sequence"/>
</dbReference>
<accession>A0AAD5BCP3</accession>
<feature type="compositionally biased region" description="Pro residues" evidence="11">
    <location>
        <begin position="75"/>
        <end position="85"/>
    </location>
</feature>
<dbReference type="EMBL" id="JAIHNG010000130">
    <property type="protein sequence ID" value="KAI5955493.1"/>
    <property type="molecule type" value="Genomic_DNA"/>
</dbReference>
<dbReference type="InterPro" id="IPR056910">
    <property type="entry name" value="TCB1-3_C2"/>
</dbReference>
<keyword evidence="8" id="KW-0445">Lipid transport</keyword>
<feature type="domain" description="C2" evidence="13">
    <location>
        <begin position="531"/>
        <end position="653"/>
    </location>
</feature>
<feature type="compositionally biased region" description="Basic and acidic residues" evidence="11">
    <location>
        <begin position="969"/>
        <end position="985"/>
    </location>
</feature>
<evidence type="ECO:0000256" key="6">
    <source>
        <dbReference type="ARBA" id="ARBA00022824"/>
    </source>
</evidence>
<comment type="subcellular location">
    <subcellularLocation>
        <location evidence="1">Endoplasmic reticulum membrane</location>
    </subcellularLocation>
</comment>
<feature type="transmembrane region" description="Helical" evidence="12">
    <location>
        <begin position="297"/>
        <end position="315"/>
    </location>
</feature>
<keyword evidence="6" id="KW-0256">Endoplasmic reticulum</keyword>
<dbReference type="PANTHER" id="PTHR46980:SF2">
    <property type="entry name" value="TRICALBIN-1-RELATED"/>
    <property type="match status" value="1"/>
</dbReference>
<evidence type="ECO:0000256" key="4">
    <source>
        <dbReference type="ARBA" id="ARBA00022692"/>
    </source>
</evidence>
<dbReference type="PIRSF" id="PIRSF037232">
    <property type="entry name" value="Tricalbin"/>
    <property type="match status" value="1"/>
</dbReference>
<dbReference type="GO" id="GO:0005789">
    <property type="term" value="C:endoplasmic reticulum membrane"/>
    <property type="evidence" value="ECO:0007669"/>
    <property type="project" value="UniProtKB-SubCell"/>
</dbReference>
<dbReference type="Pfam" id="PF25669">
    <property type="entry name" value="SMP_MUG190-like"/>
    <property type="match status" value="1"/>
</dbReference>
<dbReference type="InterPro" id="IPR035892">
    <property type="entry name" value="C2_domain_sf"/>
</dbReference>
<dbReference type="Pfam" id="PF24920">
    <property type="entry name" value="C2_TCB1"/>
    <property type="match status" value="1"/>
</dbReference>
<evidence type="ECO:0000256" key="11">
    <source>
        <dbReference type="SAM" id="MobiDB-lite"/>
    </source>
</evidence>
<dbReference type="SUPFAM" id="SSF49562">
    <property type="entry name" value="C2 domain (Calcium/lipid-binding domain, CaLB)"/>
    <property type="match status" value="4"/>
</dbReference>
<keyword evidence="4 12" id="KW-0812">Transmembrane</keyword>
<evidence type="ECO:0000256" key="8">
    <source>
        <dbReference type="ARBA" id="ARBA00023055"/>
    </source>
</evidence>
<dbReference type="PROSITE" id="PS50004">
    <property type="entry name" value="C2"/>
    <property type="match status" value="3"/>
</dbReference>
<dbReference type="InterPro" id="IPR052455">
    <property type="entry name" value="Tricalbin_domain"/>
</dbReference>
<dbReference type="Pfam" id="PF00168">
    <property type="entry name" value="C2"/>
    <property type="match status" value="4"/>
</dbReference>
<evidence type="ECO:0000256" key="9">
    <source>
        <dbReference type="ARBA" id="ARBA00023121"/>
    </source>
</evidence>
<dbReference type="GO" id="GO:0061817">
    <property type="term" value="P:endoplasmic reticulum-plasma membrane tethering"/>
    <property type="evidence" value="ECO:0007669"/>
    <property type="project" value="InterPro"/>
</dbReference>
<feature type="region of interest" description="Disordered" evidence="11">
    <location>
        <begin position="1"/>
        <end position="231"/>
    </location>
</feature>